<keyword evidence="3 5" id="KW-1133">Transmembrane helix</keyword>
<dbReference type="InterPro" id="IPR019427">
    <property type="entry name" value="7TM_GPCR_serpentine_rcpt_Srw"/>
</dbReference>
<comment type="subcellular location">
    <subcellularLocation>
        <location evidence="1">Membrane</location>
    </subcellularLocation>
</comment>
<evidence type="ECO:0000256" key="3">
    <source>
        <dbReference type="ARBA" id="ARBA00022989"/>
    </source>
</evidence>
<dbReference type="InterPro" id="IPR000276">
    <property type="entry name" value="GPCR_Rhodpsn"/>
</dbReference>
<dbReference type="PANTHER" id="PTHR46641">
    <property type="entry name" value="FMRFAMIDE RECEPTOR-RELATED"/>
    <property type="match status" value="1"/>
</dbReference>
<keyword evidence="8" id="KW-1185">Reference proteome</keyword>
<feature type="transmembrane region" description="Helical" evidence="5">
    <location>
        <begin position="220"/>
        <end position="244"/>
    </location>
</feature>
<feature type="transmembrane region" description="Helical" evidence="5">
    <location>
        <begin position="284"/>
        <end position="307"/>
    </location>
</feature>
<dbReference type="AlphaFoldDB" id="A0AAV4GLJ4"/>
<evidence type="ECO:0000256" key="1">
    <source>
        <dbReference type="ARBA" id="ARBA00004370"/>
    </source>
</evidence>
<dbReference type="SMART" id="SM01381">
    <property type="entry name" value="7TM_GPCR_Srsx"/>
    <property type="match status" value="1"/>
</dbReference>
<accession>A0AAV4GLJ4</accession>
<feature type="transmembrane region" description="Helical" evidence="5">
    <location>
        <begin position="165"/>
        <end position="188"/>
    </location>
</feature>
<evidence type="ECO:0000313" key="8">
    <source>
        <dbReference type="Proteomes" id="UP000762676"/>
    </source>
</evidence>
<evidence type="ECO:0000313" key="7">
    <source>
        <dbReference type="EMBL" id="GFR85788.1"/>
    </source>
</evidence>
<dbReference type="InterPro" id="IPR052954">
    <property type="entry name" value="GPCR-Ligand_Int"/>
</dbReference>
<proteinExistence type="predicted"/>
<feature type="domain" description="G-protein coupled receptors family 1 profile" evidence="6">
    <location>
        <begin position="60"/>
        <end position="347"/>
    </location>
</feature>
<dbReference type="PROSITE" id="PS50262">
    <property type="entry name" value="G_PROTEIN_RECEP_F1_2"/>
    <property type="match status" value="1"/>
</dbReference>
<evidence type="ECO:0000256" key="2">
    <source>
        <dbReference type="ARBA" id="ARBA00022692"/>
    </source>
</evidence>
<dbReference type="Pfam" id="PF10324">
    <property type="entry name" value="7TM_GPCR_Srw"/>
    <property type="match status" value="1"/>
</dbReference>
<comment type="caution">
    <text evidence="7">The sequence shown here is derived from an EMBL/GenBank/DDBJ whole genome shotgun (WGS) entry which is preliminary data.</text>
</comment>
<protein>
    <submittedName>
        <fullName evidence="7">Chemosensory receptor B</fullName>
    </submittedName>
</protein>
<feature type="transmembrane region" description="Helical" evidence="5">
    <location>
        <begin position="135"/>
        <end position="153"/>
    </location>
</feature>
<name>A0AAV4GLJ4_9GAST</name>
<feature type="transmembrane region" description="Helical" evidence="5">
    <location>
        <begin position="81"/>
        <end position="107"/>
    </location>
</feature>
<dbReference type="EMBL" id="BMAT01005039">
    <property type="protein sequence ID" value="GFR85788.1"/>
    <property type="molecule type" value="Genomic_DNA"/>
</dbReference>
<dbReference type="PANTHER" id="PTHR46641:SF2">
    <property type="entry name" value="FMRFAMIDE RECEPTOR"/>
    <property type="match status" value="1"/>
</dbReference>
<keyword evidence="4 5" id="KW-0472">Membrane</keyword>
<reference evidence="7 8" key="1">
    <citation type="journal article" date="2021" name="Elife">
        <title>Chloroplast acquisition without the gene transfer in kleptoplastic sea slugs, Plakobranchus ocellatus.</title>
        <authorList>
            <person name="Maeda T."/>
            <person name="Takahashi S."/>
            <person name="Yoshida T."/>
            <person name="Shimamura S."/>
            <person name="Takaki Y."/>
            <person name="Nagai Y."/>
            <person name="Toyoda A."/>
            <person name="Suzuki Y."/>
            <person name="Arimoto A."/>
            <person name="Ishii H."/>
            <person name="Satoh N."/>
            <person name="Nishiyama T."/>
            <person name="Hasebe M."/>
            <person name="Maruyama T."/>
            <person name="Minagawa J."/>
            <person name="Obokata J."/>
            <person name="Shigenobu S."/>
        </authorList>
    </citation>
    <scope>NUCLEOTIDE SEQUENCE [LARGE SCALE GENOMIC DNA]</scope>
</reference>
<evidence type="ECO:0000256" key="5">
    <source>
        <dbReference type="SAM" id="Phobius"/>
    </source>
</evidence>
<dbReference type="Proteomes" id="UP000762676">
    <property type="component" value="Unassembled WGS sequence"/>
</dbReference>
<dbReference type="Gene3D" id="1.20.1070.10">
    <property type="entry name" value="Rhodopsin 7-helix transmembrane proteins"/>
    <property type="match status" value="1"/>
</dbReference>
<keyword evidence="2 5" id="KW-0812">Transmembrane</keyword>
<sequence>MNNYTGNSAIAVQDIELSQYIHPNTNVSLYHFDIPDQVFSFMMEFISYGTIFIALFGMSGNTLIIITFARIGLSDSINLSYCALGISDILCITALTWNAICFIPPFLELDLPFLPAEVNVLTGGAVIDMLSKTTAWLTAFISLERCLCVVFPLKVKDIVRPKRTVFIIVMIFFMTIAPLSCVSFYIYVFVDKFDAKRNITLIGVRYRKSSLSDALYDFNFIYKIAFMNTIPLVIVFVCSASLAVHLRRSATWRLEQSSNIRDRKNLSTAHDDKSNRKYAKDTRVAQTVLAIATCFIVLETLGTVKLFVSLTWTEFRPIGAYSRLFKFISRLAFLFSLTNSSVNFIIYYTMGSKFRHTVKRVLCFKRA</sequence>
<feature type="transmembrane region" description="Helical" evidence="5">
    <location>
        <begin position="45"/>
        <end position="69"/>
    </location>
</feature>
<keyword evidence="7" id="KW-0675">Receptor</keyword>
<dbReference type="PRINTS" id="PR00237">
    <property type="entry name" value="GPCRRHODOPSN"/>
</dbReference>
<dbReference type="GO" id="GO:0008528">
    <property type="term" value="F:G protein-coupled peptide receptor activity"/>
    <property type="evidence" value="ECO:0007669"/>
    <property type="project" value="InterPro"/>
</dbReference>
<dbReference type="InterPro" id="IPR017452">
    <property type="entry name" value="GPCR_Rhodpsn_7TM"/>
</dbReference>
<evidence type="ECO:0000256" key="4">
    <source>
        <dbReference type="ARBA" id="ARBA00023136"/>
    </source>
</evidence>
<feature type="transmembrane region" description="Helical" evidence="5">
    <location>
        <begin position="327"/>
        <end position="350"/>
    </location>
</feature>
<dbReference type="SUPFAM" id="SSF81321">
    <property type="entry name" value="Family A G protein-coupled receptor-like"/>
    <property type="match status" value="1"/>
</dbReference>
<evidence type="ECO:0000259" key="6">
    <source>
        <dbReference type="PROSITE" id="PS50262"/>
    </source>
</evidence>
<organism evidence="7 8">
    <name type="scientific">Elysia marginata</name>
    <dbReference type="NCBI Taxonomy" id="1093978"/>
    <lineage>
        <taxon>Eukaryota</taxon>
        <taxon>Metazoa</taxon>
        <taxon>Spiralia</taxon>
        <taxon>Lophotrochozoa</taxon>
        <taxon>Mollusca</taxon>
        <taxon>Gastropoda</taxon>
        <taxon>Heterobranchia</taxon>
        <taxon>Euthyneura</taxon>
        <taxon>Panpulmonata</taxon>
        <taxon>Sacoglossa</taxon>
        <taxon>Placobranchoidea</taxon>
        <taxon>Plakobranchidae</taxon>
        <taxon>Elysia</taxon>
    </lineage>
</organism>
<gene>
    <name evidence="7" type="ORF">ElyMa_002449600</name>
</gene>
<dbReference type="GO" id="GO:0016020">
    <property type="term" value="C:membrane"/>
    <property type="evidence" value="ECO:0007669"/>
    <property type="project" value="UniProtKB-SubCell"/>
</dbReference>